<evidence type="ECO:0000313" key="3">
    <source>
        <dbReference type="Proteomes" id="UP000011087"/>
    </source>
</evidence>
<reference evidence="1 3" key="1">
    <citation type="journal article" date="2012" name="Nature">
        <title>Algal genomes reveal evolutionary mosaicism and the fate of nucleomorphs.</title>
        <authorList>
            <consortium name="DOE Joint Genome Institute"/>
            <person name="Curtis B.A."/>
            <person name="Tanifuji G."/>
            <person name="Burki F."/>
            <person name="Gruber A."/>
            <person name="Irimia M."/>
            <person name="Maruyama S."/>
            <person name="Arias M.C."/>
            <person name="Ball S.G."/>
            <person name="Gile G.H."/>
            <person name="Hirakawa Y."/>
            <person name="Hopkins J.F."/>
            <person name="Kuo A."/>
            <person name="Rensing S.A."/>
            <person name="Schmutz J."/>
            <person name="Symeonidi A."/>
            <person name="Elias M."/>
            <person name="Eveleigh R.J."/>
            <person name="Herman E.K."/>
            <person name="Klute M.J."/>
            <person name="Nakayama T."/>
            <person name="Obornik M."/>
            <person name="Reyes-Prieto A."/>
            <person name="Armbrust E.V."/>
            <person name="Aves S.J."/>
            <person name="Beiko R.G."/>
            <person name="Coutinho P."/>
            <person name="Dacks J.B."/>
            <person name="Durnford D.G."/>
            <person name="Fast N.M."/>
            <person name="Green B.R."/>
            <person name="Grisdale C.J."/>
            <person name="Hempel F."/>
            <person name="Henrissat B."/>
            <person name="Hoppner M.P."/>
            <person name="Ishida K."/>
            <person name="Kim E."/>
            <person name="Koreny L."/>
            <person name="Kroth P.G."/>
            <person name="Liu Y."/>
            <person name="Malik S.B."/>
            <person name="Maier U.G."/>
            <person name="McRose D."/>
            <person name="Mock T."/>
            <person name="Neilson J.A."/>
            <person name="Onodera N.T."/>
            <person name="Poole A.M."/>
            <person name="Pritham E.J."/>
            <person name="Richards T.A."/>
            <person name="Rocap G."/>
            <person name="Roy S.W."/>
            <person name="Sarai C."/>
            <person name="Schaack S."/>
            <person name="Shirato S."/>
            <person name="Slamovits C.H."/>
            <person name="Spencer D.F."/>
            <person name="Suzuki S."/>
            <person name="Worden A.Z."/>
            <person name="Zauner S."/>
            <person name="Barry K."/>
            <person name="Bell C."/>
            <person name="Bharti A.K."/>
            <person name="Crow J.A."/>
            <person name="Grimwood J."/>
            <person name="Kramer R."/>
            <person name="Lindquist E."/>
            <person name="Lucas S."/>
            <person name="Salamov A."/>
            <person name="McFadden G.I."/>
            <person name="Lane C.E."/>
            <person name="Keeling P.J."/>
            <person name="Gray M.W."/>
            <person name="Grigoriev I.V."/>
            <person name="Archibald J.M."/>
        </authorList>
    </citation>
    <scope>NUCLEOTIDE SEQUENCE</scope>
    <source>
        <strain evidence="1 3">CCMP2712</strain>
    </source>
</reference>
<dbReference type="GeneID" id="17309124"/>
<sequence length="197" mass="21855">MSNKWADPWDPRGRPRCSMMQFRGSPWKVPKAVDSLGKMQPKEGPKDYLEVFKRTRGSKVDKALVPKTEGLVGTNFIQCEQNPGVALDQSNHKYRLLQFEAGVAKPKGCFHTEEEGITGYSALIDQAARGPHGVAGVPRSLGNQGPPGVALLPKLHWQQNKGRKLHPRKSLLVNQGLWDGSAPDHNKADYRPDIMRA</sequence>
<reference evidence="2" key="3">
    <citation type="submission" date="2016-03" db="UniProtKB">
        <authorList>
            <consortium name="EnsemblProtists"/>
        </authorList>
    </citation>
    <scope>IDENTIFICATION</scope>
</reference>
<proteinExistence type="predicted"/>
<dbReference type="HOGENOM" id="CLU_1589546_0_0_1"/>
<dbReference type="Proteomes" id="UP000011087">
    <property type="component" value="Unassembled WGS sequence"/>
</dbReference>
<accession>L1JVY5</accession>
<dbReference type="RefSeq" id="XP_005839721.1">
    <property type="nucleotide sequence ID" value="XM_005839664.1"/>
</dbReference>
<dbReference type="AlphaFoldDB" id="L1JVY5"/>
<reference evidence="3" key="2">
    <citation type="submission" date="2012-11" db="EMBL/GenBank/DDBJ databases">
        <authorList>
            <person name="Kuo A."/>
            <person name="Curtis B.A."/>
            <person name="Tanifuji G."/>
            <person name="Burki F."/>
            <person name="Gruber A."/>
            <person name="Irimia M."/>
            <person name="Maruyama S."/>
            <person name="Arias M.C."/>
            <person name="Ball S.G."/>
            <person name="Gile G.H."/>
            <person name="Hirakawa Y."/>
            <person name="Hopkins J.F."/>
            <person name="Rensing S.A."/>
            <person name="Schmutz J."/>
            <person name="Symeonidi A."/>
            <person name="Elias M."/>
            <person name="Eveleigh R.J."/>
            <person name="Herman E.K."/>
            <person name="Klute M.J."/>
            <person name="Nakayama T."/>
            <person name="Obornik M."/>
            <person name="Reyes-Prieto A."/>
            <person name="Armbrust E.V."/>
            <person name="Aves S.J."/>
            <person name="Beiko R.G."/>
            <person name="Coutinho P."/>
            <person name="Dacks J.B."/>
            <person name="Durnford D.G."/>
            <person name="Fast N.M."/>
            <person name="Green B.R."/>
            <person name="Grisdale C."/>
            <person name="Hempe F."/>
            <person name="Henrissat B."/>
            <person name="Hoppner M.P."/>
            <person name="Ishida K.-I."/>
            <person name="Kim E."/>
            <person name="Koreny L."/>
            <person name="Kroth P.G."/>
            <person name="Liu Y."/>
            <person name="Malik S.-B."/>
            <person name="Maier U.G."/>
            <person name="McRose D."/>
            <person name="Mock T."/>
            <person name="Neilson J.A."/>
            <person name="Onodera N.T."/>
            <person name="Poole A.M."/>
            <person name="Pritham E.J."/>
            <person name="Richards T.A."/>
            <person name="Rocap G."/>
            <person name="Roy S.W."/>
            <person name="Sarai C."/>
            <person name="Schaack S."/>
            <person name="Shirato S."/>
            <person name="Slamovits C.H."/>
            <person name="Spencer D.F."/>
            <person name="Suzuki S."/>
            <person name="Worden A.Z."/>
            <person name="Zauner S."/>
            <person name="Barry K."/>
            <person name="Bell C."/>
            <person name="Bharti A.K."/>
            <person name="Crow J.A."/>
            <person name="Grimwood J."/>
            <person name="Kramer R."/>
            <person name="Lindquist E."/>
            <person name="Lucas S."/>
            <person name="Salamov A."/>
            <person name="McFadden G.I."/>
            <person name="Lane C.E."/>
            <person name="Keeling P.J."/>
            <person name="Gray M.W."/>
            <person name="Grigoriev I.V."/>
            <person name="Archibald J.M."/>
        </authorList>
    </citation>
    <scope>NUCLEOTIDE SEQUENCE</scope>
    <source>
        <strain evidence="3">CCMP2712</strain>
    </source>
</reference>
<dbReference type="EMBL" id="JH992972">
    <property type="protein sequence ID" value="EKX52741.1"/>
    <property type="molecule type" value="Genomic_DNA"/>
</dbReference>
<gene>
    <name evidence="1" type="ORF">GUITHDRAFT_101893</name>
</gene>
<evidence type="ECO:0000313" key="2">
    <source>
        <dbReference type="EnsemblProtists" id="EKX52741"/>
    </source>
</evidence>
<dbReference type="PaxDb" id="55529-EKX52741"/>
<dbReference type="EnsemblProtists" id="EKX52741">
    <property type="protein sequence ID" value="EKX52741"/>
    <property type="gene ID" value="GUITHDRAFT_101893"/>
</dbReference>
<dbReference type="KEGG" id="gtt:GUITHDRAFT_101893"/>
<name>L1JVY5_GUITC</name>
<organism evidence="1">
    <name type="scientific">Guillardia theta (strain CCMP2712)</name>
    <name type="common">Cryptophyte</name>
    <dbReference type="NCBI Taxonomy" id="905079"/>
    <lineage>
        <taxon>Eukaryota</taxon>
        <taxon>Cryptophyceae</taxon>
        <taxon>Pyrenomonadales</taxon>
        <taxon>Geminigeraceae</taxon>
        <taxon>Guillardia</taxon>
    </lineage>
</organism>
<evidence type="ECO:0000313" key="1">
    <source>
        <dbReference type="EMBL" id="EKX52741.1"/>
    </source>
</evidence>
<keyword evidence="3" id="KW-1185">Reference proteome</keyword>
<protein>
    <submittedName>
        <fullName evidence="1 2">Uncharacterized protein</fullName>
    </submittedName>
</protein>